<dbReference type="GO" id="GO:0005829">
    <property type="term" value="C:cytosol"/>
    <property type="evidence" value="ECO:0007669"/>
    <property type="project" value="TreeGrafter"/>
</dbReference>
<dbReference type="GO" id="GO:0016627">
    <property type="term" value="F:oxidoreductase activity, acting on the CH-CH group of donors"/>
    <property type="evidence" value="ECO:0007669"/>
    <property type="project" value="TreeGrafter"/>
</dbReference>
<comment type="caution">
    <text evidence="3">The sequence shown here is derived from an EMBL/GenBank/DDBJ whole genome shotgun (WGS) entry which is preliminary data.</text>
</comment>
<dbReference type="SUPFAM" id="SSF50475">
    <property type="entry name" value="FMN-binding split barrel"/>
    <property type="match status" value="1"/>
</dbReference>
<keyword evidence="4" id="KW-1185">Reference proteome</keyword>
<dbReference type="GO" id="GO:0070967">
    <property type="term" value="F:coenzyme F420 binding"/>
    <property type="evidence" value="ECO:0007669"/>
    <property type="project" value="TreeGrafter"/>
</dbReference>
<evidence type="ECO:0000259" key="2">
    <source>
        <dbReference type="Pfam" id="PF01243"/>
    </source>
</evidence>
<dbReference type="Pfam" id="PF01243">
    <property type="entry name" value="PNPOx_N"/>
    <property type="match status" value="1"/>
</dbReference>
<protein>
    <submittedName>
        <fullName evidence="3">Pyridoxamine 5'-phosphate oxidase</fullName>
    </submittedName>
</protein>
<accession>A0A1X1V6F7</accession>
<dbReference type="Proteomes" id="UP000194000">
    <property type="component" value="Unassembled WGS sequence"/>
</dbReference>
<feature type="domain" description="Pyridoxamine 5'-phosphate oxidase N-terminal" evidence="2">
    <location>
        <begin position="39"/>
        <end position="158"/>
    </location>
</feature>
<organism evidence="3 4">
    <name type="scientific">Mycobacterium fragae</name>
    <dbReference type="NCBI Taxonomy" id="1260918"/>
    <lineage>
        <taxon>Bacteria</taxon>
        <taxon>Bacillati</taxon>
        <taxon>Actinomycetota</taxon>
        <taxon>Actinomycetes</taxon>
        <taxon>Mycobacteriales</taxon>
        <taxon>Mycobacteriaceae</taxon>
        <taxon>Mycobacterium</taxon>
    </lineage>
</organism>
<evidence type="ECO:0000256" key="1">
    <source>
        <dbReference type="ARBA" id="ARBA00023002"/>
    </source>
</evidence>
<evidence type="ECO:0000313" key="3">
    <source>
        <dbReference type="EMBL" id="ORV64617.1"/>
    </source>
</evidence>
<name>A0A1X1V6F7_9MYCO</name>
<dbReference type="PANTHER" id="PTHR35176">
    <property type="entry name" value="HEME OXYGENASE HI_0854-RELATED"/>
    <property type="match status" value="1"/>
</dbReference>
<keyword evidence="1" id="KW-0560">Oxidoreductase</keyword>
<dbReference type="RefSeq" id="WP_085193726.1">
    <property type="nucleotide sequence ID" value="NZ_JACKVI010000009.1"/>
</dbReference>
<dbReference type="Gene3D" id="2.30.110.10">
    <property type="entry name" value="Electron Transport, Fmn-binding Protein, Chain A"/>
    <property type="match status" value="1"/>
</dbReference>
<evidence type="ECO:0000313" key="4">
    <source>
        <dbReference type="Proteomes" id="UP000194000"/>
    </source>
</evidence>
<reference evidence="3 4" key="1">
    <citation type="submission" date="2016-01" db="EMBL/GenBank/DDBJ databases">
        <title>The new phylogeny of the genus Mycobacterium.</title>
        <authorList>
            <person name="Tarcisio F."/>
            <person name="Conor M."/>
            <person name="Antonella G."/>
            <person name="Elisabetta G."/>
            <person name="Giulia F.S."/>
            <person name="Sara T."/>
            <person name="Anna F."/>
            <person name="Clotilde B."/>
            <person name="Roberto B."/>
            <person name="Veronica D.S."/>
            <person name="Fabio R."/>
            <person name="Monica P."/>
            <person name="Olivier J."/>
            <person name="Enrico T."/>
            <person name="Nicola S."/>
        </authorList>
    </citation>
    <scope>NUCLEOTIDE SEQUENCE [LARGE SCALE GENOMIC DNA]</scope>
    <source>
        <strain evidence="3 4">DSM 45731</strain>
    </source>
</reference>
<dbReference type="EMBL" id="LQOW01000003">
    <property type="protein sequence ID" value="ORV64617.1"/>
    <property type="molecule type" value="Genomic_DNA"/>
</dbReference>
<dbReference type="InterPro" id="IPR011576">
    <property type="entry name" value="Pyridox_Oxase_N"/>
</dbReference>
<sequence>MQISHRNLDGYGAPPIDWNRVRDTLARDLPQAPGTGGPDRHTVWLTTLNADGSPHLTPVGITQIGGVWYFSSGPHTRKSRNIAADPRCTVGVATAEFDLVVEGTANVVTDDAELHSVAASFVREGWPAEVRDGALTADYSAPSAGPPPWYAYRITPTTVYAFGTAEPFGATRFEVSED</sequence>
<gene>
    <name evidence="3" type="ORF">AWC06_06000</name>
</gene>
<dbReference type="InterPro" id="IPR012349">
    <property type="entry name" value="Split_barrel_FMN-bd"/>
</dbReference>
<dbReference type="AlphaFoldDB" id="A0A1X1V6F7"/>
<proteinExistence type="predicted"/>
<dbReference type="PANTHER" id="PTHR35176:SF4">
    <property type="entry name" value="PYRIDOXAMINE 5'-PHOSPHATE OXIDASE-RELATED FMN-BINDING"/>
    <property type="match status" value="1"/>
</dbReference>
<dbReference type="InterPro" id="IPR052019">
    <property type="entry name" value="F420H2_bilvrd_red/Heme_oxyg"/>
</dbReference>
<dbReference type="STRING" id="1260918.AWC06_06000"/>